<dbReference type="InterPro" id="IPR036397">
    <property type="entry name" value="RNaseH_sf"/>
</dbReference>
<organism evidence="2 3">
    <name type="scientific">Mucuna pruriens</name>
    <name type="common">Velvet bean</name>
    <name type="synonym">Dolichos pruriens</name>
    <dbReference type="NCBI Taxonomy" id="157652"/>
    <lineage>
        <taxon>Eukaryota</taxon>
        <taxon>Viridiplantae</taxon>
        <taxon>Streptophyta</taxon>
        <taxon>Embryophyta</taxon>
        <taxon>Tracheophyta</taxon>
        <taxon>Spermatophyta</taxon>
        <taxon>Magnoliopsida</taxon>
        <taxon>eudicotyledons</taxon>
        <taxon>Gunneridae</taxon>
        <taxon>Pentapetalae</taxon>
        <taxon>rosids</taxon>
        <taxon>fabids</taxon>
        <taxon>Fabales</taxon>
        <taxon>Fabaceae</taxon>
        <taxon>Papilionoideae</taxon>
        <taxon>50 kb inversion clade</taxon>
        <taxon>NPAAA clade</taxon>
        <taxon>indigoferoid/millettioid clade</taxon>
        <taxon>Phaseoleae</taxon>
        <taxon>Mucuna</taxon>
    </lineage>
</organism>
<name>A0A371G7U0_MUCPR</name>
<reference evidence="2" key="1">
    <citation type="submission" date="2018-05" db="EMBL/GenBank/DDBJ databases">
        <title>Draft genome of Mucuna pruriens seed.</title>
        <authorList>
            <person name="Nnadi N.E."/>
            <person name="Vos R."/>
            <person name="Hasami M.H."/>
            <person name="Devisetty U.K."/>
            <person name="Aguiy J.C."/>
        </authorList>
    </citation>
    <scope>NUCLEOTIDE SEQUENCE [LARGE SCALE GENOMIC DNA]</scope>
    <source>
        <strain evidence="2">JCA_2017</strain>
    </source>
</reference>
<sequence length="201" mass="23057">MKALNKEIMVLLDEDEAKMLRLMQHMLELSGAQNIMPLSIGLPNVKKTRVVKEGTICDIKYQDTFLSKCLFTYLRCMVVIHLNFVILVIRPNKLVMYSEIVTIKLMIVPTSCGAIYFLTIAYNFSCVVWVYILLEKREVAQTIKNFCAMIEHQLKKQVKIVKSDNGTEFTCLRSYFELHDITSCVGTLQKNGSMKESINIS</sequence>
<accession>A0A371G7U0</accession>
<comment type="caution">
    <text evidence="2">The sequence shown here is derived from an EMBL/GenBank/DDBJ whole genome shotgun (WGS) entry which is preliminary data.</text>
</comment>
<dbReference type="AlphaFoldDB" id="A0A371G7U0"/>
<evidence type="ECO:0008006" key="4">
    <source>
        <dbReference type="Google" id="ProtNLM"/>
    </source>
</evidence>
<dbReference type="GO" id="GO:0003676">
    <property type="term" value="F:nucleic acid binding"/>
    <property type="evidence" value="ECO:0007669"/>
    <property type="project" value="InterPro"/>
</dbReference>
<keyword evidence="1" id="KW-1133">Transmembrane helix</keyword>
<dbReference type="Proteomes" id="UP000257109">
    <property type="component" value="Unassembled WGS sequence"/>
</dbReference>
<gene>
    <name evidence="2" type="ORF">CR513_32039</name>
</gene>
<dbReference type="InterPro" id="IPR039537">
    <property type="entry name" value="Retrotran_Ty1/copia-like"/>
</dbReference>
<dbReference type="Gene3D" id="3.30.420.10">
    <property type="entry name" value="Ribonuclease H-like superfamily/Ribonuclease H"/>
    <property type="match status" value="1"/>
</dbReference>
<keyword evidence="1" id="KW-0472">Membrane</keyword>
<dbReference type="EMBL" id="QJKJ01006467">
    <property type="protein sequence ID" value="RDX86616.1"/>
    <property type="molecule type" value="Genomic_DNA"/>
</dbReference>
<protein>
    <recommendedName>
        <fullName evidence="4">Integrase catalytic domain-containing protein</fullName>
    </recommendedName>
</protein>
<keyword evidence="1" id="KW-0812">Transmembrane</keyword>
<evidence type="ECO:0000313" key="2">
    <source>
        <dbReference type="EMBL" id="RDX86616.1"/>
    </source>
</evidence>
<dbReference type="InterPro" id="IPR012337">
    <property type="entry name" value="RNaseH-like_sf"/>
</dbReference>
<dbReference type="SUPFAM" id="SSF53098">
    <property type="entry name" value="Ribonuclease H-like"/>
    <property type="match status" value="1"/>
</dbReference>
<evidence type="ECO:0000256" key="1">
    <source>
        <dbReference type="SAM" id="Phobius"/>
    </source>
</evidence>
<dbReference type="PANTHER" id="PTHR42648:SF31">
    <property type="entry name" value="RNA-DIRECTED DNA POLYMERASE"/>
    <property type="match status" value="1"/>
</dbReference>
<keyword evidence="3" id="KW-1185">Reference proteome</keyword>
<feature type="transmembrane region" description="Helical" evidence="1">
    <location>
        <begin position="114"/>
        <end position="134"/>
    </location>
</feature>
<evidence type="ECO:0000313" key="3">
    <source>
        <dbReference type="Proteomes" id="UP000257109"/>
    </source>
</evidence>
<feature type="transmembrane region" description="Helical" evidence="1">
    <location>
        <begin position="70"/>
        <end position="89"/>
    </location>
</feature>
<dbReference type="OrthoDB" id="1749397at2759"/>
<feature type="non-terminal residue" evidence="2">
    <location>
        <position position="1"/>
    </location>
</feature>
<dbReference type="PANTHER" id="PTHR42648">
    <property type="entry name" value="TRANSPOSASE, PUTATIVE-RELATED"/>
    <property type="match status" value="1"/>
</dbReference>
<proteinExistence type="predicted"/>